<dbReference type="OrthoDB" id="4227931at2"/>
<comment type="similarity">
    <text evidence="2">Belongs to the TMEM86 family.</text>
</comment>
<reference evidence="7 8" key="1">
    <citation type="journal article" date="2010" name="Genome Biol. Evol.">
        <title>The sequence of a 1.8-mb bacterial linear plasmid reveals a rich evolutionary reservoir of secondary metabolic pathways.</title>
        <authorList>
            <person name="Medema M.H."/>
            <person name="Trefzer A."/>
            <person name="Kovalchuk A."/>
            <person name="van den Berg M."/>
            <person name="Mueller U."/>
            <person name="Heijne W."/>
            <person name="Wu L."/>
            <person name="Alam M.T."/>
            <person name="Ronning C.M."/>
            <person name="Nierman W.C."/>
            <person name="Bovenberg R.A.L."/>
            <person name="Breitling R."/>
            <person name="Takano E."/>
        </authorList>
    </citation>
    <scope>NUCLEOTIDE SEQUENCE [LARGE SCALE GENOMIC DNA]</scope>
    <source>
        <strain evidence="8">ATCC 27064 / DSM 738 / JCM 4710 / NBRC 13307 / NCIMB 12785 / NRRL 3585 / VKM Ac-602</strain>
    </source>
</reference>
<dbReference type="GO" id="GO:0016020">
    <property type="term" value="C:membrane"/>
    <property type="evidence" value="ECO:0007669"/>
    <property type="project" value="UniProtKB-SubCell"/>
</dbReference>
<keyword evidence="5 6" id="KW-0472">Membrane</keyword>
<dbReference type="STRING" id="1901.BB341_22810"/>
<proteinExistence type="inferred from homology"/>
<evidence type="ECO:0000256" key="3">
    <source>
        <dbReference type="ARBA" id="ARBA00022692"/>
    </source>
</evidence>
<dbReference type="RefSeq" id="WP_003959985.1">
    <property type="nucleotide sequence ID" value="NZ_CM000913.1"/>
</dbReference>
<feature type="transmembrane region" description="Helical" evidence="6">
    <location>
        <begin position="95"/>
        <end position="114"/>
    </location>
</feature>
<evidence type="ECO:0000256" key="1">
    <source>
        <dbReference type="ARBA" id="ARBA00004141"/>
    </source>
</evidence>
<dbReference type="PANTHER" id="PTHR31885">
    <property type="entry name" value="GH04784P"/>
    <property type="match status" value="1"/>
</dbReference>
<evidence type="ECO:0000313" key="8">
    <source>
        <dbReference type="Proteomes" id="UP000002357"/>
    </source>
</evidence>
<gene>
    <name evidence="7" type="ORF">SCLAV_1040</name>
</gene>
<feature type="transmembrane region" description="Helical" evidence="6">
    <location>
        <begin position="57"/>
        <end position="83"/>
    </location>
</feature>
<comment type="subcellular location">
    <subcellularLocation>
        <location evidence="1">Membrane</location>
        <topology evidence="1">Multi-pass membrane protein</topology>
    </subcellularLocation>
</comment>
<keyword evidence="3 6" id="KW-0812">Transmembrane</keyword>
<feature type="transmembrane region" description="Helical" evidence="6">
    <location>
        <begin position="202"/>
        <end position="220"/>
    </location>
</feature>
<protein>
    <submittedName>
        <fullName evidence="7">YhhN domain-containing protein</fullName>
    </submittedName>
</protein>
<dbReference type="PANTHER" id="PTHR31885:SF6">
    <property type="entry name" value="GH04784P"/>
    <property type="match status" value="1"/>
</dbReference>
<dbReference type="GeneID" id="93732300"/>
<dbReference type="AlphaFoldDB" id="E2PXJ6"/>
<feature type="transmembrane region" description="Helical" evidence="6">
    <location>
        <begin position="171"/>
        <end position="190"/>
    </location>
</feature>
<dbReference type="EMBL" id="CM000913">
    <property type="protein sequence ID" value="EFG06118.1"/>
    <property type="molecule type" value="Genomic_DNA"/>
</dbReference>
<evidence type="ECO:0000256" key="6">
    <source>
        <dbReference type="SAM" id="Phobius"/>
    </source>
</evidence>
<dbReference type="GO" id="GO:0016787">
    <property type="term" value="F:hydrolase activity"/>
    <property type="evidence" value="ECO:0007669"/>
    <property type="project" value="TreeGrafter"/>
</dbReference>
<dbReference type="Pfam" id="PF07947">
    <property type="entry name" value="YhhN"/>
    <property type="match status" value="1"/>
</dbReference>
<keyword evidence="8" id="KW-1185">Reference proteome</keyword>
<organism evidence="7 8">
    <name type="scientific">Streptomyces clavuligerus</name>
    <dbReference type="NCBI Taxonomy" id="1901"/>
    <lineage>
        <taxon>Bacteria</taxon>
        <taxon>Bacillati</taxon>
        <taxon>Actinomycetota</taxon>
        <taxon>Actinomycetes</taxon>
        <taxon>Kitasatosporales</taxon>
        <taxon>Streptomycetaceae</taxon>
        <taxon>Streptomyces</taxon>
    </lineage>
</organism>
<sequence length="232" mass="24161">MTAAPDTGTGTRAPWRIALPRDTPSRALLAAFGLALLADLGSLAAGSGTGHLLFKPLLMPLLVAYTVVRGGPRLLVAALLFGWGGDLFLLSEAEWAFLVGMGSFALGHLCYLTLFGRCRTPRPSSPLYALALGTAVVLLWPDLPADLRIPVAGYALLLTAMAWRSCGVGRLAAVGGGLFLVSDLIIATEVADWSQPPVPDVWIMLLYGVGQLLLTLGVLARADTAAGAARTG</sequence>
<name>E2PXJ6_STRCL</name>
<dbReference type="Proteomes" id="UP000002357">
    <property type="component" value="Chromosome"/>
</dbReference>
<keyword evidence="4 6" id="KW-1133">Transmembrane helix</keyword>
<feature type="transmembrane region" description="Helical" evidence="6">
    <location>
        <begin position="27"/>
        <end position="45"/>
    </location>
</feature>
<evidence type="ECO:0000256" key="5">
    <source>
        <dbReference type="ARBA" id="ARBA00023136"/>
    </source>
</evidence>
<dbReference type="eggNOG" id="COG3714">
    <property type="taxonomic scope" value="Bacteria"/>
</dbReference>
<evidence type="ECO:0000256" key="2">
    <source>
        <dbReference type="ARBA" id="ARBA00007375"/>
    </source>
</evidence>
<dbReference type="InterPro" id="IPR012506">
    <property type="entry name" value="TMEM86B-like"/>
</dbReference>
<evidence type="ECO:0000256" key="4">
    <source>
        <dbReference type="ARBA" id="ARBA00022989"/>
    </source>
</evidence>
<evidence type="ECO:0000313" key="7">
    <source>
        <dbReference type="EMBL" id="EFG06118.1"/>
    </source>
</evidence>
<dbReference type="KEGG" id="sclf:BB341_22810"/>
<accession>E2PXJ6</accession>